<evidence type="ECO:0000313" key="7">
    <source>
        <dbReference type="Proteomes" id="UP001200034"/>
    </source>
</evidence>
<dbReference type="GO" id="GO:0004467">
    <property type="term" value="F:long-chain fatty acid-CoA ligase activity"/>
    <property type="evidence" value="ECO:0007669"/>
    <property type="project" value="TreeGrafter"/>
</dbReference>
<proteinExistence type="inferred from homology"/>
<dbReference type="InterPro" id="IPR000873">
    <property type="entry name" value="AMP-dep_synth/lig_dom"/>
</dbReference>
<dbReference type="Gene3D" id="3.40.50.12780">
    <property type="entry name" value="N-terminal domain of ligase-like"/>
    <property type="match status" value="1"/>
</dbReference>
<dbReference type="GO" id="GO:0046949">
    <property type="term" value="P:fatty-acyl-CoA biosynthetic process"/>
    <property type="evidence" value="ECO:0007669"/>
    <property type="project" value="TreeGrafter"/>
</dbReference>
<accession>A0AAD4PHA4</accession>
<evidence type="ECO:0008006" key="8">
    <source>
        <dbReference type="Google" id="ProtNLM"/>
    </source>
</evidence>
<dbReference type="GO" id="GO:0005777">
    <property type="term" value="C:peroxisome"/>
    <property type="evidence" value="ECO:0007669"/>
    <property type="project" value="UniProtKB-SubCell"/>
</dbReference>
<dbReference type="Pfam" id="PF13193">
    <property type="entry name" value="AMP-binding_C"/>
    <property type="match status" value="1"/>
</dbReference>
<feature type="domain" description="AMP-binding enzyme C-terminal" evidence="5">
    <location>
        <begin position="448"/>
        <end position="525"/>
    </location>
</feature>
<dbReference type="InterPro" id="IPR020845">
    <property type="entry name" value="AMP-binding_CS"/>
</dbReference>
<name>A0AAD4PHA4_9MUSC</name>
<dbReference type="Gene3D" id="3.30.300.30">
    <property type="match status" value="1"/>
</dbReference>
<evidence type="ECO:0000313" key="6">
    <source>
        <dbReference type="EMBL" id="KAH8359499.1"/>
    </source>
</evidence>
<comment type="similarity">
    <text evidence="2">Belongs to the ATP-dependent AMP-binding enzyme family.</text>
</comment>
<keyword evidence="3" id="KW-0576">Peroxisome</keyword>
<evidence type="ECO:0000256" key="1">
    <source>
        <dbReference type="ARBA" id="ARBA00004275"/>
    </source>
</evidence>
<sequence>MLDLNGNPTTSYDARLKIWSGAKEQSYYNDELTIGQIIFRQLQSEPQRIFQISHSENTRLTRNQMLVNAAKVSVYLRQQGFNSETHVVGIVARNTTHLAALGYGCMFNGTTFHAVNPNLDVHTTSKLFDITKPRLLCCDAQDYDKMQNVARTLGTQLVTIDGSIAGVTSILDIFETVLPEDYKPASFENGIDRTLAILCSSGTTGTPKAVTISNSRKIFEAHSYLSLNDVQYAPSTLDWLTGLITLITAGAYGTLRLISKEPFSPAHFLTMCEQQDISWAVLAASHIAMLANFPDVNAKQLRCLRHLLFAGGHTLVATLEKMRSYLRGEGILRNAYGMTELGTCVSCNYSTHTKPSSVGRLMANVRMRVVNESGEALGPNAVGELYCHHGQHWSGYFGNALATNEMRDTEGWFHTGDLGYFDEDSYLHIVERKKDMLKFMGMMYYPHEIEEVIAQMPQVAEVCVFGIWNETQGDAAAASVVAKSGCQLDASKVLAFVAEKISVSYKHLHGGVQVVSALAKSANGKVNRQAVKAAYLNAVRDS</sequence>
<dbReference type="Pfam" id="PF00501">
    <property type="entry name" value="AMP-binding"/>
    <property type="match status" value="1"/>
</dbReference>
<feature type="domain" description="AMP-dependent synthetase/ligase" evidence="4">
    <location>
        <begin position="40"/>
        <end position="397"/>
    </location>
</feature>
<evidence type="ECO:0000259" key="4">
    <source>
        <dbReference type="Pfam" id="PF00501"/>
    </source>
</evidence>
<dbReference type="InterPro" id="IPR025110">
    <property type="entry name" value="AMP-bd_C"/>
</dbReference>
<dbReference type="Proteomes" id="UP001200034">
    <property type="component" value="Unassembled WGS sequence"/>
</dbReference>
<dbReference type="FunFam" id="3.40.50.12780:FF:000025">
    <property type="entry name" value="luciferin 4-monooxygenase"/>
    <property type="match status" value="1"/>
</dbReference>
<dbReference type="FunFam" id="3.30.300.30:FF:000007">
    <property type="entry name" value="4-coumarate--CoA ligase 2"/>
    <property type="match status" value="1"/>
</dbReference>
<dbReference type="PROSITE" id="PS00455">
    <property type="entry name" value="AMP_BINDING"/>
    <property type="match status" value="1"/>
</dbReference>
<dbReference type="PANTHER" id="PTHR24096">
    <property type="entry name" value="LONG-CHAIN-FATTY-ACID--COA LIGASE"/>
    <property type="match status" value="1"/>
</dbReference>
<keyword evidence="7" id="KW-1185">Reference proteome</keyword>
<organism evidence="6 7">
    <name type="scientific">Drosophila rubida</name>
    <dbReference type="NCBI Taxonomy" id="30044"/>
    <lineage>
        <taxon>Eukaryota</taxon>
        <taxon>Metazoa</taxon>
        <taxon>Ecdysozoa</taxon>
        <taxon>Arthropoda</taxon>
        <taxon>Hexapoda</taxon>
        <taxon>Insecta</taxon>
        <taxon>Pterygota</taxon>
        <taxon>Neoptera</taxon>
        <taxon>Endopterygota</taxon>
        <taxon>Diptera</taxon>
        <taxon>Brachycera</taxon>
        <taxon>Muscomorpha</taxon>
        <taxon>Ephydroidea</taxon>
        <taxon>Drosophilidae</taxon>
        <taxon>Drosophila</taxon>
    </lineage>
</organism>
<dbReference type="SUPFAM" id="SSF56801">
    <property type="entry name" value="Acetyl-CoA synthetase-like"/>
    <property type="match status" value="1"/>
</dbReference>
<evidence type="ECO:0000259" key="5">
    <source>
        <dbReference type="Pfam" id="PF13193"/>
    </source>
</evidence>
<dbReference type="EMBL" id="JAJJHW010003409">
    <property type="protein sequence ID" value="KAH8359499.1"/>
    <property type="molecule type" value="Genomic_DNA"/>
</dbReference>
<gene>
    <name evidence="6" type="ORF">KR093_007033</name>
</gene>
<dbReference type="InterPro" id="IPR042099">
    <property type="entry name" value="ANL_N_sf"/>
</dbReference>
<protein>
    <recommendedName>
        <fullName evidence="8">Luciferin 4-monooxygenase</fullName>
    </recommendedName>
</protein>
<evidence type="ECO:0000256" key="3">
    <source>
        <dbReference type="ARBA" id="ARBA00023140"/>
    </source>
</evidence>
<dbReference type="AlphaFoldDB" id="A0AAD4PHA4"/>
<reference evidence="6" key="1">
    <citation type="journal article" date="2021" name="Mol. Ecol. Resour.">
        <title>Phylogenomic analyses of the genus Drosophila reveals genomic signals of climate adaptation.</title>
        <authorList>
            <person name="Li F."/>
            <person name="Rane R.V."/>
            <person name="Luria V."/>
            <person name="Xiong Z."/>
            <person name="Chen J."/>
            <person name="Li Z."/>
            <person name="Catullo R.A."/>
            <person name="Griffin P.C."/>
            <person name="Schiffer M."/>
            <person name="Pearce S."/>
            <person name="Lee S.F."/>
            <person name="McElroy K."/>
            <person name="Stocker A."/>
            <person name="Shirriffs J."/>
            <person name="Cockerell F."/>
            <person name="Coppin C."/>
            <person name="Sgro C.M."/>
            <person name="Karger A."/>
            <person name="Cain J.W."/>
            <person name="Weber J.A."/>
            <person name="Santpere G."/>
            <person name="Kirschner M.W."/>
            <person name="Hoffmann A.A."/>
            <person name="Oakeshott J.G."/>
            <person name="Zhang G."/>
        </authorList>
    </citation>
    <scope>NUCLEOTIDE SEQUENCE</scope>
    <source>
        <strain evidence="6">BGI-SZ-2011g</strain>
    </source>
</reference>
<dbReference type="PANTHER" id="PTHR24096:SF353">
    <property type="entry name" value="GH16244P-RELATED"/>
    <property type="match status" value="1"/>
</dbReference>
<evidence type="ECO:0000256" key="2">
    <source>
        <dbReference type="ARBA" id="ARBA00006432"/>
    </source>
</evidence>
<dbReference type="CDD" id="cd05911">
    <property type="entry name" value="Firefly_Luc_like"/>
    <property type="match status" value="1"/>
</dbReference>
<comment type="caution">
    <text evidence="6">The sequence shown here is derived from an EMBL/GenBank/DDBJ whole genome shotgun (WGS) entry which is preliminary data.</text>
</comment>
<dbReference type="InterPro" id="IPR045851">
    <property type="entry name" value="AMP-bd_C_sf"/>
</dbReference>
<comment type="subcellular location">
    <subcellularLocation>
        <location evidence="1">Peroxisome</location>
    </subcellularLocation>
</comment>